<proteinExistence type="inferred from homology"/>
<evidence type="ECO:0000256" key="12">
    <source>
        <dbReference type="SAM" id="Phobius"/>
    </source>
</evidence>
<name>A0A1L9SF57_9EURO</name>
<protein>
    <recommendedName>
        <fullName evidence="3">Protein CASP</fullName>
    </recommendedName>
</protein>
<feature type="coiled-coil region" evidence="10">
    <location>
        <begin position="551"/>
        <end position="599"/>
    </location>
</feature>
<evidence type="ECO:0000256" key="3">
    <source>
        <dbReference type="ARBA" id="ARBA00018691"/>
    </source>
</evidence>
<dbReference type="EMBL" id="KV878344">
    <property type="protein sequence ID" value="OJJ45654.1"/>
    <property type="molecule type" value="Genomic_DNA"/>
</dbReference>
<organism evidence="15 16">
    <name type="scientific">Penicilliopsis zonata CBS 506.65</name>
    <dbReference type="NCBI Taxonomy" id="1073090"/>
    <lineage>
        <taxon>Eukaryota</taxon>
        <taxon>Fungi</taxon>
        <taxon>Dikarya</taxon>
        <taxon>Ascomycota</taxon>
        <taxon>Pezizomycotina</taxon>
        <taxon>Eurotiomycetes</taxon>
        <taxon>Eurotiomycetidae</taxon>
        <taxon>Eurotiales</taxon>
        <taxon>Aspergillaceae</taxon>
        <taxon>Penicilliopsis</taxon>
    </lineage>
</organism>
<evidence type="ECO:0000256" key="7">
    <source>
        <dbReference type="ARBA" id="ARBA00023034"/>
    </source>
</evidence>
<evidence type="ECO:0000259" key="14">
    <source>
        <dbReference type="Pfam" id="PF25398"/>
    </source>
</evidence>
<keyword evidence="7" id="KW-0333">Golgi apparatus</keyword>
<dbReference type="OrthoDB" id="10257567at2759"/>
<feature type="coiled-coil region" evidence="10">
    <location>
        <begin position="273"/>
        <end position="300"/>
    </location>
</feature>
<feature type="domain" description="CASP C-terminal" evidence="13">
    <location>
        <begin position="454"/>
        <end position="721"/>
    </location>
</feature>
<gene>
    <name evidence="15" type="ORF">ASPZODRAFT_68719</name>
</gene>
<feature type="region of interest" description="Disordered" evidence="11">
    <location>
        <begin position="157"/>
        <end position="194"/>
    </location>
</feature>
<dbReference type="PANTHER" id="PTHR14043">
    <property type="entry name" value="CCAAT DISPLACEMENT PROTEIN-RELATED"/>
    <property type="match status" value="1"/>
</dbReference>
<dbReference type="InterPro" id="IPR057476">
    <property type="entry name" value="Cux_N"/>
</dbReference>
<keyword evidence="8 10" id="KW-0175">Coiled coil</keyword>
<dbReference type="InterPro" id="IPR012955">
    <property type="entry name" value="CASP_C"/>
</dbReference>
<dbReference type="RefSeq" id="XP_022580164.1">
    <property type="nucleotide sequence ID" value="XM_022729531.1"/>
</dbReference>
<feature type="compositionally biased region" description="Acidic residues" evidence="11">
    <location>
        <begin position="391"/>
        <end position="402"/>
    </location>
</feature>
<feature type="region of interest" description="Disordered" evidence="11">
    <location>
        <begin position="390"/>
        <end position="418"/>
    </location>
</feature>
<dbReference type="GO" id="GO:0000139">
    <property type="term" value="C:Golgi membrane"/>
    <property type="evidence" value="ECO:0007669"/>
    <property type="project" value="UniProtKB-SubCell"/>
</dbReference>
<evidence type="ECO:0000259" key="13">
    <source>
        <dbReference type="Pfam" id="PF08172"/>
    </source>
</evidence>
<evidence type="ECO:0000256" key="5">
    <source>
        <dbReference type="ARBA" id="ARBA00022692"/>
    </source>
</evidence>
<feature type="compositionally biased region" description="Polar residues" evidence="11">
    <location>
        <begin position="765"/>
        <end position="774"/>
    </location>
</feature>
<feature type="coiled-coil region" evidence="10">
    <location>
        <begin position="445"/>
        <end position="486"/>
    </location>
</feature>
<dbReference type="GO" id="GO:0006891">
    <property type="term" value="P:intra-Golgi vesicle-mediated transport"/>
    <property type="evidence" value="ECO:0007669"/>
    <property type="project" value="InterPro"/>
</dbReference>
<evidence type="ECO:0000313" key="16">
    <source>
        <dbReference type="Proteomes" id="UP000184188"/>
    </source>
</evidence>
<dbReference type="Pfam" id="PF08172">
    <property type="entry name" value="CASP_C"/>
    <property type="match status" value="1"/>
</dbReference>
<evidence type="ECO:0000313" key="15">
    <source>
        <dbReference type="EMBL" id="OJJ45654.1"/>
    </source>
</evidence>
<keyword evidence="6 12" id="KW-1133">Transmembrane helix</keyword>
<keyword evidence="16" id="KW-1185">Reference proteome</keyword>
<evidence type="ECO:0000256" key="11">
    <source>
        <dbReference type="SAM" id="MobiDB-lite"/>
    </source>
</evidence>
<feature type="region of interest" description="Disordered" evidence="11">
    <location>
        <begin position="748"/>
        <end position="774"/>
    </location>
</feature>
<dbReference type="VEuPathDB" id="FungiDB:ASPZODRAFT_68719"/>
<dbReference type="Pfam" id="PF25398">
    <property type="entry name" value="CUX1_N"/>
    <property type="match status" value="1"/>
</dbReference>
<comment type="similarity">
    <text evidence="2">Belongs to the CASP family.</text>
</comment>
<feature type="domain" description="Cux N-terminal" evidence="14">
    <location>
        <begin position="33"/>
        <end position="146"/>
    </location>
</feature>
<reference evidence="16" key="1">
    <citation type="journal article" date="2017" name="Genome Biol.">
        <title>Comparative genomics reveals high biological diversity and specific adaptations in the industrially and medically important fungal genus Aspergillus.</title>
        <authorList>
            <person name="de Vries R.P."/>
            <person name="Riley R."/>
            <person name="Wiebenga A."/>
            <person name="Aguilar-Osorio G."/>
            <person name="Amillis S."/>
            <person name="Uchima C.A."/>
            <person name="Anderluh G."/>
            <person name="Asadollahi M."/>
            <person name="Askin M."/>
            <person name="Barry K."/>
            <person name="Battaglia E."/>
            <person name="Bayram O."/>
            <person name="Benocci T."/>
            <person name="Braus-Stromeyer S.A."/>
            <person name="Caldana C."/>
            <person name="Canovas D."/>
            <person name="Cerqueira G.C."/>
            <person name="Chen F."/>
            <person name="Chen W."/>
            <person name="Choi C."/>
            <person name="Clum A."/>
            <person name="Dos Santos R.A."/>
            <person name="Damasio A.R."/>
            <person name="Diallinas G."/>
            <person name="Emri T."/>
            <person name="Fekete E."/>
            <person name="Flipphi M."/>
            <person name="Freyberg S."/>
            <person name="Gallo A."/>
            <person name="Gournas C."/>
            <person name="Habgood R."/>
            <person name="Hainaut M."/>
            <person name="Harispe M.L."/>
            <person name="Henrissat B."/>
            <person name="Hilden K.S."/>
            <person name="Hope R."/>
            <person name="Hossain A."/>
            <person name="Karabika E."/>
            <person name="Karaffa L."/>
            <person name="Karanyi Z."/>
            <person name="Krasevec N."/>
            <person name="Kuo A."/>
            <person name="Kusch H."/>
            <person name="LaButti K."/>
            <person name="Lagendijk E.L."/>
            <person name="Lapidus A."/>
            <person name="Levasseur A."/>
            <person name="Lindquist E."/>
            <person name="Lipzen A."/>
            <person name="Logrieco A.F."/>
            <person name="MacCabe A."/>
            <person name="Maekelae M.R."/>
            <person name="Malavazi I."/>
            <person name="Melin P."/>
            <person name="Meyer V."/>
            <person name="Mielnichuk N."/>
            <person name="Miskei M."/>
            <person name="Molnar A.P."/>
            <person name="Mule G."/>
            <person name="Ngan C.Y."/>
            <person name="Orejas M."/>
            <person name="Orosz E."/>
            <person name="Ouedraogo J.P."/>
            <person name="Overkamp K.M."/>
            <person name="Park H.-S."/>
            <person name="Perrone G."/>
            <person name="Piumi F."/>
            <person name="Punt P.J."/>
            <person name="Ram A.F."/>
            <person name="Ramon A."/>
            <person name="Rauscher S."/>
            <person name="Record E."/>
            <person name="Riano-Pachon D.M."/>
            <person name="Robert V."/>
            <person name="Roehrig J."/>
            <person name="Ruller R."/>
            <person name="Salamov A."/>
            <person name="Salih N.S."/>
            <person name="Samson R.A."/>
            <person name="Sandor E."/>
            <person name="Sanguinetti M."/>
            <person name="Schuetze T."/>
            <person name="Sepcic K."/>
            <person name="Shelest E."/>
            <person name="Sherlock G."/>
            <person name="Sophianopoulou V."/>
            <person name="Squina F.M."/>
            <person name="Sun H."/>
            <person name="Susca A."/>
            <person name="Todd R.B."/>
            <person name="Tsang A."/>
            <person name="Unkles S.E."/>
            <person name="van de Wiele N."/>
            <person name="van Rossen-Uffink D."/>
            <person name="Oliveira J.V."/>
            <person name="Vesth T.C."/>
            <person name="Visser J."/>
            <person name="Yu J.-H."/>
            <person name="Zhou M."/>
            <person name="Andersen M.R."/>
            <person name="Archer D.B."/>
            <person name="Baker S.E."/>
            <person name="Benoit I."/>
            <person name="Brakhage A.A."/>
            <person name="Braus G.H."/>
            <person name="Fischer R."/>
            <person name="Frisvad J.C."/>
            <person name="Goldman G.H."/>
            <person name="Houbraken J."/>
            <person name="Oakley B."/>
            <person name="Pocsi I."/>
            <person name="Scazzocchio C."/>
            <person name="Seiboth B."/>
            <person name="vanKuyk P.A."/>
            <person name="Wortman J."/>
            <person name="Dyer P.S."/>
            <person name="Grigoriev I.V."/>
        </authorList>
    </citation>
    <scope>NUCLEOTIDE SEQUENCE [LARGE SCALE GENOMIC DNA]</scope>
    <source>
        <strain evidence="16">CBS 506.65</strain>
    </source>
</reference>
<dbReference type="PANTHER" id="PTHR14043:SF2">
    <property type="entry name" value="HOMEOBOX PROTEIN CUT"/>
    <property type="match status" value="1"/>
</dbReference>
<dbReference type="STRING" id="1073090.A0A1L9SF57"/>
<sequence length="774" mass="84936">MDAFAITEGIVPEQTEQDGHPPETAEVSSKLSEETNKFQRAIAAWRGIDLNTTIAKLDTTASDIIAGQRDALVQRKDLAQKTKDFRKLDDASKLSEYKSLLKAYQTFIDLLTNQGKASSSAFLQLYSSMSEAPDPYPLLEASVESLVLSEDTVPKLSSEKEQLQKSVDRLTGQLEDTERRLQEERSARKKLEDNQDAKIKEIEASWSAVLSEKSNNWAAKEKSLEEKVENQERLLKDLKASYEVSQRLGQDDEGDSSHQRATAAELELVSTELEKTSLRLTEVEARNEQLRLELAQAASHSQSEQKTSVEDDPAYLHLQSENSSLLRKLDAARFDRDSDRHSWEAKLLQSERQGAKAVAERDELRAKVEKYADYEDIRRELEVIKSIEFSAGDDDDGGDATDDITTASSANGGAAAKSNESSLEQLLLARNKKLTNELTVLRVSHRDLQGQLETLRDEVSRTKQELEKSQSLSATLEDDLVRIQQEAANAFPSSAMSVAGTYSSKYYHSRRGGASSPTSSIISGFDQSAVSANTMDAIRAGEAVGGGSGILPMVQAQRDRFKKKNSELEEELSKTYSTVKSLRQEIASLQKDNLNLYEKTRYVSTYSRGQAGAGAAASSSASAYANKPHSSSTSVLSAADTPSGLSLDRYHSAYEAQISPFAAFRGRESARAYKRMSLPERIVFSLTRIILANRMSRNLFAAYCFALHFLLFVMLYRMSAVEIEKHSAVSLGSSAASAAAAVMAGAGGGAAAAGNGNGQLRGDDWQQQGFEHSN</sequence>
<feature type="compositionally biased region" description="Gly residues" evidence="11">
    <location>
        <begin position="748"/>
        <end position="759"/>
    </location>
</feature>
<evidence type="ECO:0000256" key="2">
    <source>
        <dbReference type="ARBA" id="ARBA00006415"/>
    </source>
</evidence>
<dbReference type="AlphaFoldDB" id="A0A1L9SF57"/>
<evidence type="ECO:0000256" key="9">
    <source>
        <dbReference type="ARBA" id="ARBA00023136"/>
    </source>
</evidence>
<feature type="compositionally biased region" description="Low complexity" evidence="11">
    <location>
        <begin position="403"/>
        <end position="418"/>
    </location>
</feature>
<feature type="transmembrane region" description="Helical" evidence="12">
    <location>
        <begin position="699"/>
        <end position="716"/>
    </location>
</feature>
<evidence type="ECO:0000256" key="6">
    <source>
        <dbReference type="ARBA" id="ARBA00022989"/>
    </source>
</evidence>
<keyword evidence="5 12" id="KW-0812">Transmembrane</keyword>
<keyword evidence="4" id="KW-0813">Transport</keyword>
<feature type="region of interest" description="Disordered" evidence="11">
    <location>
        <begin position="1"/>
        <end position="32"/>
    </location>
</feature>
<evidence type="ECO:0000256" key="4">
    <source>
        <dbReference type="ARBA" id="ARBA00022448"/>
    </source>
</evidence>
<evidence type="ECO:0000256" key="1">
    <source>
        <dbReference type="ARBA" id="ARBA00004409"/>
    </source>
</evidence>
<dbReference type="Proteomes" id="UP000184188">
    <property type="component" value="Unassembled WGS sequence"/>
</dbReference>
<accession>A0A1L9SF57</accession>
<keyword evidence="9 12" id="KW-0472">Membrane</keyword>
<comment type="subcellular location">
    <subcellularLocation>
        <location evidence="1">Golgi apparatus membrane</location>
        <topology evidence="1">Single-pass type IV membrane protein</topology>
    </subcellularLocation>
</comment>
<feature type="compositionally biased region" description="Basic and acidic residues" evidence="11">
    <location>
        <begin position="176"/>
        <end position="194"/>
    </location>
</feature>
<evidence type="ECO:0000256" key="8">
    <source>
        <dbReference type="ARBA" id="ARBA00023054"/>
    </source>
</evidence>
<evidence type="ECO:0000256" key="10">
    <source>
        <dbReference type="SAM" id="Coils"/>
    </source>
</evidence>
<dbReference type="GeneID" id="34615995"/>
<feature type="compositionally biased region" description="Basic and acidic residues" evidence="11">
    <location>
        <begin position="157"/>
        <end position="168"/>
    </location>
</feature>